<accession>A0A6A6WA60</accession>
<dbReference type="EMBL" id="ML996569">
    <property type="protein sequence ID" value="KAF2759455.1"/>
    <property type="molecule type" value="Genomic_DNA"/>
</dbReference>
<dbReference type="Proteomes" id="UP000799437">
    <property type="component" value="Unassembled WGS sequence"/>
</dbReference>
<organism evidence="1 2">
    <name type="scientific">Pseudovirgaria hyperparasitica</name>
    <dbReference type="NCBI Taxonomy" id="470096"/>
    <lineage>
        <taxon>Eukaryota</taxon>
        <taxon>Fungi</taxon>
        <taxon>Dikarya</taxon>
        <taxon>Ascomycota</taxon>
        <taxon>Pezizomycotina</taxon>
        <taxon>Dothideomycetes</taxon>
        <taxon>Dothideomycetes incertae sedis</taxon>
        <taxon>Acrospermales</taxon>
        <taxon>Acrospermaceae</taxon>
        <taxon>Pseudovirgaria</taxon>
    </lineage>
</organism>
<dbReference type="GeneID" id="54489131"/>
<name>A0A6A6WA60_9PEZI</name>
<proteinExistence type="predicted"/>
<evidence type="ECO:0000313" key="1">
    <source>
        <dbReference type="EMBL" id="KAF2759455.1"/>
    </source>
</evidence>
<keyword evidence="2" id="KW-1185">Reference proteome</keyword>
<dbReference type="AlphaFoldDB" id="A0A6A6WA60"/>
<feature type="non-terminal residue" evidence="1">
    <location>
        <position position="1"/>
    </location>
</feature>
<reference evidence="1" key="1">
    <citation type="journal article" date="2020" name="Stud. Mycol.">
        <title>101 Dothideomycetes genomes: a test case for predicting lifestyles and emergence of pathogens.</title>
        <authorList>
            <person name="Haridas S."/>
            <person name="Albert R."/>
            <person name="Binder M."/>
            <person name="Bloem J."/>
            <person name="Labutti K."/>
            <person name="Salamov A."/>
            <person name="Andreopoulos B."/>
            <person name="Baker S."/>
            <person name="Barry K."/>
            <person name="Bills G."/>
            <person name="Bluhm B."/>
            <person name="Cannon C."/>
            <person name="Castanera R."/>
            <person name="Culley D."/>
            <person name="Daum C."/>
            <person name="Ezra D."/>
            <person name="Gonzalez J."/>
            <person name="Henrissat B."/>
            <person name="Kuo A."/>
            <person name="Liang C."/>
            <person name="Lipzen A."/>
            <person name="Lutzoni F."/>
            <person name="Magnuson J."/>
            <person name="Mondo S."/>
            <person name="Nolan M."/>
            <person name="Ohm R."/>
            <person name="Pangilinan J."/>
            <person name="Park H.-J."/>
            <person name="Ramirez L."/>
            <person name="Alfaro M."/>
            <person name="Sun H."/>
            <person name="Tritt A."/>
            <person name="Yoshinaga Y."/>
            <person name="Zwiers L.-H."/>
            <person name="Turgeon B."/>
            <person name="Goodwin S."/>
            <person name="Spatafora J."/>
            <person name="Crous P."/>
            <person name="Grigoriev I."/>
        </authorList>
    </citation>
    <scope>NUCLEOTIDE SEQUENCE</scope>
    <source>
        <strain evidence="1">CBS 121739</strain>
    </source>
</reference>
<sequence length="186" mass="21010">MVAATSLVIAGRRPQFPETDPNIIRNTVTLPVVEKIITALEDPERKYPDLWKEVFFQAGMYDVWDQIWTEVIHGFGRIHLPKYLENKKPTCDPKTLDNQADYEKALIAQFNDLIKSSKEGGYGEKEFQDDFTHTNGSAQSYGCDKGCKKQAVHLSDLIAIQAAIMDSCRGNPGYVIIGEWRAEQTV</sequence>
<dbReference type="RefSeq" id="XP_033601906.1">
    <property type="nucleotide sequence ID" value="XM_033748077.1"/>
</dbReference>
<evidence type="ECO:0000313" key="2">
    <source>
        <dbReference type="Proteomes" id="UP000799437"/>
    </source>
</evidence>
<dbReference type="OrthoDB" id="5152928at2759"/>
<gene>
    <name evidence="1" type="ORF">EJ05DRAFT_509208</name>
</gene>
<protein>
    <submittedName>
        <fullName evidence="1">Uncharacterized protein</fullName>
    </submittedName>
</protein>